<dbReference type="PANTHER" id="PTHR33678:SF1">
    <property type="entry name" value="BLL1576 PROTEIN"/>
    <property type="match status" value="1"/>
</dbReference>
<gene>
    <name evidence="6" type="ORF">QQF32_19595</name>
</gene>
<evidence type="ECO:0000259" key="3">
    <source>
        <dbReference type="Pfam" id="PF13005"/>
    </source>
</evidence>
<dbReference type="AlphaFoldDB" id="A0AAP4FXD0"/>
<dbReference type="Pfam" id="PF13005">
    <property type="entry name" value="zf-IS66"/>
    <property type="match status" value="1"/>
</dbReference>
<keyword evidence="7" id="KW-1185">Reference proteome</keyword>
<evidence type="ECO:0000259" key="5">
    <source>
        <dbReference type="Pfam" id="PF13817"/>
    </source>
</evidence>
<dbReference type="Pfam" id="PF13817">
    <property type="entry name" value="DDE_Tnp_IS66_C"/>
    <property type="match status" value="1"/>
</dbReference>
<feature type="domain" description="Transposase IS66 zinc-finger binding" evidence="3">
    <location>
        <begin position="131"/>
        <end position="175"/>
    </location>
</feature>
<dbReference type="InterPro" id="IPR039552">
    <property type="entry name" value="IS66_C"/>
</dbReference>
<feature type="domain" description="Transposase TnpC homeodomain" evidence="4">
    <location>
        <begin position="53"/>
        <end position="123"/>
    </location>
</feature>
<evidence type="ECO:0000313" key="7">
    <source>
        <dbReference type="Proteomes" id="UP001223214"/>
    </source>
</evidence>
<dbReference type="RefSeq" id="WP_285149589.1">
    <property type="nucleotide sequence ID" value="NZ_JASSOM010000073.1"/>
</dbReference>
<dbReference type="PANTHER" id="PTHR33678">
    <property type="entry name" value="BLL1576 PROTEIN"/>
    <property type="match status" value="1"/>
</dbReference>
<organism evidence="6 7">
    <name type="scientific">Lelliottia wanjuensis</name>
    <dbReference type="NCBI Taxonomy" id="3050585"/>
    <lineage>
        <taxon>Bacteria</taxon>
        <taxon>Pseudomonadati</taxon>
        <taxon>Pseudomonadota</taxon>
        <taxon>Gammaproteobacteria</taxon>
        <taxon>Enterobacterales</taxon>
        <taxon>Enterobacteriaceae</taxon>
        <taxon>Lelliottia</taxon>
    </lineage>
</organism>
<feature type="domain" description="Transposase IS66 C-terminal" evidence="5">
    <location>
        <begin position="487"/>
        <end position="523"/>
    </location>
</feature>
<evidence type="ECO:0000313" key="6">
    <source>
        <dbReference type="EMBL" id="MDK9365405.1"/>
    </source>
</evidence>
<reference evidence="6 7" key="1">
    <citation type="submission" date="2023-06" db="EMBL/GenBank/DDBJ databases">
        <title>Identification and characterization of antibiotic-resistant Gram-negative bacteria.</title>
        <authorList>
            <person name="Cho G.-S."/>
            <person name="Lee J."/>
            <person name="Tai E."/>
            <person name="Jeong S."/>
            <person name="Kim I."/>
            <person name="Kim B.-E."/>
            <person name="Jeong M.-I."/>
            <person name="Oh K.-K."/>
            <person name="Franz C.M.A.P."/>
        </authorList>
    </citation>
    <scope>NUCLEOTIDE SEQUENCE [LARGE SCALE GENOMIC DNA]</scope>
    <source>
        <strain evidence="6 7">V106_12</strain>
    </source>
</reference>
<evidence type="ECO:0000259" key="2">
    <source>
        <dbReference type="Pfam" id="PF03050"/>
    </source>
</evidence>
<feature type="region of interest" description="Disordered" evidence="1">
    <location>
        <begin position="85"/>
        <end position="109"/>
    </location>
</feature>
<sequence length="530" mass="60071">MGQDYLARIAALEEALRQKDNQLSLVAKAESFLRSALTCAEEKIENEEREIEHLRAQTEKRLRMLFGTRSEKLHQQVEEAEALLKQHGQQSDRYNGQEDDPQVPRQLRQSRHRCPLPEHLPREIHRLEPSETGCPKCGGDMAYLSEVSAEQLELVSSALKVTRTVRVKKTCVRCDCIVEAPAPSRPIDRGIAGTGLLTRVLTSKYCEHTPLYRQTEILARQGVDLSRALLSNWVDACCRLMAPLDEALYHYVMDCRKLHTDDKPVPMLTPGRKKTKTGRLWTYVRDDRSAGSSDPPAVWFSFSPDRQGKHPQQHLRHYHGVLQADAFAGYDRLFSPEREGGPLTEAACWAHARRKIHDVYISTQTATAEEALKRIGELYVIEEEIRGLPAAERLAAWQSQSKPLLVSLHEWLVEKSATLSKKSRLGEAFSYALNQWDALCYYCDDGLAEPDNNAVERALRAVCLGKKNYIFFGSDHGGERSALLYGLIGTCRLNGTDPETYLRYILSVLPEWPSNKVAELLPWNLDLTNK</sequence>
<evidence type="ECO:0000259" key="4">
    <source>
        <dbReference type="Pfam" id="PF13007"/>
    </source>
</evidence>
<dbReference type="InterPro" id="IPR024474">
    <property type="entry name" value="Znf_dom_IS66"/>
</dbReference>
<proteinExistence type="predicted"/>
<dbReference type="Proteomes" id="UP001223214">
    <property type="component" value="Unassembled WGS sequence"/>
</dbReference>
<protein>
    <submittedName>
        <fullName evidence="6">IS66 family transposase</fullName>
    </submittedName>
</protein>
<evidence type="ECO:0000256" key="1">
    <source>
        <dbReference type="SAM" id="MobiDB-lite"/>
    </source>
</evidence>
<dbReference type="Pfam" id="PF13007">
    <property type="entry name" value="LZ_Tnp_IS66"/>
    <property type="match status" value="1"/>
</dbReference>
<dbReference type="NCBIfam" id="NF033517">
    <property type="entry name" value="transpos_IS66"/>
    <property type="match status" value="1"/>
</dbReference>
<dbReference type="InterPro" id="IPR052344">
    <property type="entry name" value="Transposase-related"/>
</dbReference>
<dbReference type="EMBL" id="JASSOM010000073">
    <property type="protein sequence ID" value="MDK9365405.1"/>
    <property type="molecule type" value="Genomic_DNA"/>
</dbReference>
<dbReference type="InterPro" id="IPR004291">
    <property type="entry name" value="Transposase_IS66_central"/>
</dbReference>
<comment type="caution">
    <text evidence="6">The sequence shown here is derived from an EMBL/GenBank/DDBJ whole genome shotgun (WGS) entry which is preliminary data.</text>
</comment>
<feature type="domain" description="Transposase IS66 central" evidence="2">
    <location>
        <begin position="189"/>
        <end position="479"/>
    </location>
</feature>
<dbReference type="Pfam" id="PF03050">
    <property type="entry name" value="DDE_Tnp_IS66"/>
    <property type="match status" value="1"/>
</dbReference>
<name>A0AAP4FXD0_9ENTR</name>
<accession>A0AAP4FXD0</accession>
<dbReference type="InterPro" id="IPR024463">
    <property type="entry name" value="Transposase_TnpC_homeodom"/>
</dbReference>